<dbReference type="AlphaFoldDB" id="A0A1M4Y084"/>
<evidence type="ECO:0000313" key="2">
    <source>
        <dbReference type="Proteomes" id="UP000184251"/>
    </source>
</evidence>
<reference evidence="1 2" key="1">
    <citation type="submission" date="2016-11" db="EMBL/GenBank/DDBJ databases">
        <authorList>
            <person name="Jaros S."/>
            <person name="Januszkiewicz K."/>
            <person name="Wedrychowicz H."/>
        </authorList>
    </citation>
    <scope>NUCLEOTIDE SEQUENCE [LARGE SCALE GENOMIC DNA]</scope>
    <source>
        <strain evidence="1 2">DSM 14828</strain>
    </source>
</reference>
<dbReference type="Proteomes" id="UP000184251">
    <property type="component" value="Unassembled WGS sequence"/>
</dbReference>
<dbReference type="STRING" id="1120975.SAMN02746064_01646"/>
<organism evidence="1 2">
    <name type="scientific">Alkalibacter saccharofermentans DSM 14828</name>
    <dbReference type="NCBI Taxonomy" id="1120975"/>
    <lineage>
        <taxon>Bacteria</taxon>
        <taxon>Bacillati</taxon>
        <taxon>Bacillota</taxon>
        <taxon>Clostridia</taxon>
        <taxon>Eubacteriales</taxon>
        <taxon>Eubacteriaceae</taxon>
        <taxon>Alkalibacter</taxon>
    </lineage>
</organism>
<accession>A0A1M4Y084</accession>
<sequence>MKVIEMNLPWMKYLKKRSGNSNNRQTVEYGDDINFTKVKILDVYKVR</sequence>
<protein>
    <submittedName>
        <fullName evidence="1">Uncharacterized protein</fullName>
    </submittedName>
</protein>
<name>A0A1M4Y084_9FIRM</name>
<keyword evidence="2" id="KW-1185">Reference proteome</keyword>
<proteinExistence type="predicted"/>
<gene>
    <name evidence="1" type="ORF">SAMN02746064_01646</name>
</gene>
<dbReference type="EMBL" id="FQTU01000011">
    <property type="protein sequence ID" value="SHE99151.1"/>
    <property type="molecule type" value="Genomic_DNA"/>
</dbReference>
<evidence type="ECO:0000313" key="1">
    <source>
        <dbReference type="EMBL" id="SHE99151.1"/>
    </source>
</evidence>